<evidence type="ECO:0000313" key="2">
    <source>
        <dbReference type="Proteomes" id="UP000265520"/>
    </source>
</evidence>
<proteinExistence type="predicted"/>
<keyword evidence="2" id="KW-1185">Reference proteome</keyword>
<name>A0A392QEJ0_9FABA</name>
<organism evidence="1 2">
    <name type="scientific">Trifolium medium</name>
    <dbReference type="NCBI Taxonomy" id="97028"/>
    <lineage>
        <taxon>Eukaryota</taxon>
        <taxon>Viridiplantae</taxon>
        <taxon>Streptophyta</taxon>
        <taxon>Embryophyta</taxon>
        <taxon>Tracheophyta</taxon>
        <taxon>Spermatophyta</taxon>
        <taxon>Magnoliopsida</taxon>
        <taxon>eudicotyledons</taxon>
        <taxon>Gunneridae</taxon>
        <taxon>Pentapetalae</taxon>
        <taxon>rosids</taxon>
        <taxon>fabids</taxon>
        <taxon>Fabales</taxon>
        <taxon>Fabaceae</taxon>
        <taxon>Papilionoideae</taxon>
        <taxon>50 kb inversion clade</taxon>
        <taxon>NPAAA clade</taxon>
        <taxon>Hologalegina</taxon>
        <taxon>IRL clade</taxon>
        <taxon>Trifolieae</taxon>
        <taxon>Trifolium</taxon>
    </lineage>
</organism>
<dbReference type="EMBL" id="LXQA010129532">
    <property type="protein sequence ID" value="MCI22267.1"/>
    <property type="molecule type" value="Genomic_DNA"/>
</dbReference>
<dbReference type="Proteomes" id="UP000265520">
    <property type="component" value="Unassembled WGS sequence"/>
</dbReference>
<reference evidence="1 2" key="1">
    <citation type="journal article" date="2018" name="Front. Plant Sci.">
        <title>Red Clover (Trifolium pratense) and Zigzag Clover (T. medium) - A Picture of Genomic Similarities and Differences.</title>
        <authorList>
            <person name="Dluhosova J."/>
            <person name="Istvanek J."/>
            <person name="Nedelnik J."/>
            <person name="Repkova J."/>
        </authorList>
    </citation>
    <scope>NUCLEOTIDE SEQUENCE [LARGE SCALE GENOMIC DNA]</scope>
    <source>
        <strain evidence="2">cv. 10/8</strain>
        <tissue evidence="1">Leaf</tissue>
    </source>
</reference>
<accession>A0A392QEJ0</accession>
<evidence type="ECO:0000313" key="1">
    <source>
        <dbReference type="EMBL" id="MCI22267.1"/>
    </source>
</evidence>
<dbReference type="AlphaFoldDB" id="A0A392QEJ0"/>
<sequence>RELGEKIDDSVERKIERSVSVDDVEIGEIEVNADDVHVVSEEKPSQSI</sequence>
<comment type="caution">
    <text evidence="1">The sequence shown here is derived from an EMBL/GenBank/DDBJ whole genome shotgun (WGS) entry which is preliminary data.</text>
</comment>
<feature type="non-terminal residue" evidence="1">
    <location>
        <position position="1"/>
    </location>
</feature>
<protein>
    <submittedName>
        <fullName evidence="1">Uncharacterized protein</fullName>
    </submittedName>
</protein>